<comment type="function">
    <text evidence="5">Involved in transvection phenomena (= synapsis-dependent gene expression), where the synaptic pairing of chromosomes carrying genes with which zeste interacts influences the expression of these genes. Zeste binds to DNA and stimulates transcription from a nearby promoter.</text>
</comment>
<evidence type="ECO:0000256" key="3">
    <source>
        <dbReference type="ARBA" id="ARBA00023015"/>
    </source>
</evidence>
<evidence type="ECO:0000256" key="5">
    <source>
        <dbReference type="ARBA" id="ARBA00025466"/>
    </source>
</evidence>
<comment type="caution">
    <text evidence="7">The sequence shown here is derived from an EMBL/GenBank/DDBJ whole genome shotgun (WGS) entry which is preliminary data.</text>
</comment>
<reference evidence="7 8" key="1">
    <citation type="submission" date="2023-01" db="EMBL/GenBank/DDBJ databases">
        <authorList>
            <person name="Whitehead M."/>
        </authorList>
    </citation>
    <scope>NUCLEOTIDE SEQUENCE [LARGE SCALE GENOMIC DNA]</scope>
</reference>
<evidence type="ECO:0000256" key="2">
    <source>
        <dbReference type="ARBA" id="ARBA00016807"/>
    </source>
</evidence>
<name>A0AAV0WII8_9HEMI</name>
<dbReference type="AlphaFoldDB" id="A0AAV0WII8"/>
<evidence type="ECO:0000256" key="4">
    <source>
        <dbReference type="ARBA" id="ARBA00023163"/>
    </source>
</evidence>
<evidence type="ECO:0000259" key="6">
    <source>
        <dbReference type="Pfam" id="PF13873"/>
    </source>
</evidence>
<organism evidence="7 8">
    <name type="scientific">Macrosiphum euphorbiae</name>
    <name type="common">potato aphid</name>
    <dbReference type="NCBI Taxonomy" id="13131"/>
    <lineage>
        <taxon>Eukaryota</taxon>
        <taxon>Metazoa</taxon>
        <taxon>Ecdysozoa</taxon>
        <taxon>Arthropoda</taxon>
        <taxon>Hexapoda</taxon>
        <taxon>Insecta</taxon>
        <taxon>Pterygota</taxon>
        <taxon>Neoptera</taxon>
        <taxon>Paraneoptera</taxon>
        <taxon>Hemiptera</taxon>
        <taxon>Sternorrhyncha</taxon>
        <taxon>Aphidomorpha</taxon>
        <taxon>Aphidoidea</taxon>
        <taxon>Aphididae</taxon>
        <taxon>Macrosiphini</taxon>
        <taxon>Macrosiphum</taxon>
    </lineage>
</organism>
<keyword evidence="8" id="KW-1185">Reference proteome</keyword>
<dbReference type="InterPro" id="IPR028002">
    <property type="entry name" value="Myb_DNA-bind_5"/>
</dbReference>
<keyword evidence="4" id="KW-0804">Transcription</keyword>
<accession>A0AAV0WII8</accession>
<feature type="domain" description="Myb/SANT-like DNA-binding" evidence="6">
    <location>
        <begin position="13"/>
        <end position="84"/>
    </location>
</feature>
<evidence type="ECO:0000313" key="8">
    <source>
        <dbReference type="Proteomes" id="UP001160148"/>
    </source>
</evidence>
<dbReference type="Pfam" id="PF13873">
    <property type="entry name" value="Myb_DNA-bind_5"/>
    <property type="match status" value="1"/>
</dbReference>
<sequence>MSTEKKIKSGSLTGDQKQTIIDFMESHPHLAKGKFSASFTNEKATNLWQELTASLNSIPGPIKEWKAWRRTWHDMKGNAKSKKAKLNLNFRTTGGGESIALNKLDESLVGIIGEVPITGDPRIMESSVSFDFQKPSTSTT</sequence>
<keyword evidence="3" id="KW-0805">Transcription regulation</keyword>
<protein>
    <recommendedName>
        <fullName evidence="2">Regulatory protein zeste</fullName>
    </recommendedName>
</protein>
<proteinExistence type="predicted"/>
<dbReference type="Proteomes" id="UP001160148">
    <property type="component" value="Unassembled WGS sequence"/>
</dbReference>
<evidence type="ECO:0000256" key="1">
    <source>
        <dbReference type="ARBA" id="ARBA00011764"/>
    </source>
</evidence>
<comment type="subunit">
    <text evidence="1">Self-associates forming complexes of several hundred monomers.</text>
</comment>
<evidence type="ECO:0000313" key="7">
    <source>
        <dbReference type="EMBL" id="CAI6355630.1"/>
    </source>
</evidence>
<gene>
    <name evidence="7" type="ORF">MEUPH1_LOCUS11461</name>
</gene>
<dbReference type="EMBL" id="CARXXK010000002">
    <property type="protein sequence ID" value="CAI6355630.1"/>
    <property type="molecule type" value="Genomic_DNA"/>
</dbReference>